<dbReference type="AlphaFoldDB" id="A0A336MR02"/>
<evidence type="ECO:0000256" key="1">
    <source>
        <dbReference type="ARBA" id="ARBA00022729"/>
    </source>
</evidence>
<evidence type="ECO:0000313" key="2">
    <source>
        <dbReference type="EMBL" id="SSX31559.1"/>
    </source>
</evidence>
<name>A0A336MR02_CULSO</name>
<keyword evidence="1" id="KW-0732">Signal</keyword>
<accession>A0A336MR02</accession>
<protein>
    <submittedName>
        <fullName evidence="2">CSON003818 protein</fullName>
    </submittedName>
</protein>
<sequence length="173" mass="19442">MTLLNCHQCHSKIPLPINFSNLTFSTFNNTVSFKGSFEILSDINGLINLELESTRCSVKQKQCSKFSSLKFDDICGRFFNNHILGDRFVSAVTPKLDCPFKKGVYETNNVVLNVGFTTKLPLGGNIYDVLIRLTGSKIKRIACYEASALFNGNPSEKQFKSRSQCENTPRKKN</sequence>
<reference evidence="2" key="1">
    <citation type="submission" date="2018-07" db="EMBL/GenBank/DDBJ databases">
        <authorList>
            <person name="Quirk P.G."/>
            <person name="Krulwich T.A."/>
        </authorList>
    </citation>
    <scope>NUCLEOTIDE SEQUENCE</scope>
</reference>
<dbReference type="Gene3D" id="2.70.220.10">
    <property type="entry name" value="Ganglioside GM2 activator"/>
    <property type="match status" value="1"/>
</dbReference>
<dbReference type="VEuPathDB" id="VectorBase:CSON003818"/>
<dbReference type="EMBL" id="UFQT01001733">
    <property type="protein sequence ID" value="SSX31559.1"/>
    <property type="molecule type" value="Genomic_DNA"/>
</dbReference>
<dbReference type="InterPro" id="IPR036846">
    <property type="entry name" value="GM2-AP_sf"/>
</dbReference>
<proteinExistence type="predicted"/>
<gene>
    <name evidence="2" type="primary">CSON003818</name>
</gene>
<organism evidence="2">
    <name type="scientific">Culicoides sonorensis</name>
    <name type="common">Biting midge</name>
    <dbReference type="NCBI Taxonomy" id="179676"/>
    <lineage>
        <taxon>Eukaryota</taxon>
        <taxon>Metazoa</taxon>
        <taxon>Ecdysozoa</taxon>
        <taxon>Arthropoda</taxon>
        <taxon>Hexapoda</taxon>
        <taxon>Insecta</taxon>
        <taxon>Pterygota</taxon>
        <taxon>Neoptera</taxon>
        <taxon>Endopterygota</taxon>
        <taxon>Diptera</taxon>
        <taxon>Nematocera</taxon>
        <taxon>Chironomoidea</taxon>
        <taxon>Ceratopogonidae</taxon>
        <taxon>Ceratopogoninae</taxon>
        <taxon>Culicoides</taxon>
        <taxon>Monoculicoides</taxon>
    </lineage>
</organism>